<dbReference type="RefSeq" id="WP_147663295.1">
    <property type="nucleotide sequence ID" value="NZ_CP042905.2"/>
</dbReference>
<sequence length="442" mass="50807">MGKEEKIREKGEVLLAKAERYMDNHDFKRSAENFLKAGDLFFELEEWKISEQCYRFTSKNFSRLGGDRNYHRAAVVQRKAANCCLLLKDISKARDYFDITAKSIMKSDMKNKEEIATENVCFGFMCHFIVGEQEEAIDSIKRFRNLFETDIFTEHILMKLVHNLSNAVLNKNEQYIKKIIKNIQLDKYSLAESRLIQQAFLVTYATLETDFSLNLTENEFERDSIVEVPSQLNIVKIKEIEKHKKVPSKIDSLSITNIEFNLSENVSLKEKPSLPTELEFNKKEVNTLPFKFRTNFPGKAHIGPIKLTLEINKLLKFYAVSDIKQLKITSPAAILGINLIPQKTPVINQSFPLQVVVSNNSDGDAMEIDIIFEFPDENIRMMRGTLDKKIYALSPNENIKWQILIKASDVGELPIKTIVSFKDGDGNSRGPFEVIFPLMINL</sequence>
<dbReference type="Proteomes" id="UP000321408">
    <property type="component" value="Chromosome"/>
</dbReference>
<dbReference type="AlphaFoldDB" id="A0A5B9DBR4"/>
<evidence type="ECO:0000313" key="2">
    <source>
        <dbReference type="Proteomes" id="UP000321408"/>
    </source>
</evidence>
<name>A0A5B9DBR4_9ARCH</name>
<dbReference type="KEGG" id="psyt:DSAG12_02245"/>
<evidence type="ECO:0000313" key="1">
    <source>
        <dbReference type="EMBL" id="QEE16415.1"/>
    </source>
</evidence>
<organism evidence="1 2">
    <name type="scientific">Promethearchaeum syntrophicum</name>
    <dbReference type="NCBI Taxonomy" id="2594042"/>
    <lineage>
        <taxon>Archaea</taxon>
        <taxon>Promethearchaeati</taxon>
        <taxon>Promethearchaeota</taxon>
        <taxon>Promethearchaeia</taxon>
        <taxon>Promethearchaeales</taxon>
        <taxon>Promethearchaeaceae</taxon>
        <taxon>Promethearchaeum</taxon>
    </lineage>
</organism>
<dbReference type="EMBL" id="CP042905">
    <property type="protein sequence ID" value="QEE16415.1"/>
    <property type="molecule type" value="Genomic_DNA"/>
</dbReference>
<reference evidence="1 2" key="1">
    <citation type="journal article" date="2020" name="Nature">
        <title>Isolation of an archaeon at the prokaryote-eukaryote interface.</title>
        <authorList>
            <person name="Imachi H."/>
            <person name="Nobu M.K."/>
            <person name="Nakahara N."/>
            <person name="Morono Y."/>
            <person name="Ogawara M."/>
            <person name="Takaki Y."/>
            <person name="Takano Y."/>
            <person name="Uematsu K."/>
            <person name="Ikuta T."/>
            <person name="Ito M."/>
            <person name="Matsui Y."/>
            <person name="Miyazaki M."/>
            <person name="Murata K."/>
            <person name="Saito Y."/>
            <person name="Sakai S."/>
            <person name="Song C."/>
            <person name="Tasumi E."/>
            <person name="Yamanaka Y."/>
            <person name="Yamaguchi T."/>
            <person name="Kamagata Y."/>
            <person name="Tamaki H."/>
            <person name="Takai K."/>
        </authorList>
    </citation>
    <scope>NUCLEOTIDE SEQUENCE [LARGE SCALE GENOMIC DNA]</scope>
    <source>
        <strain evidence="1 2">MK-D1</strain>
    </source>
</reference>
<dbReference type="SUPFAM" id="SSF48452">
    <property type="entry name" value="TPR-like"/>
    <property type="match status" value="1"/>
</dbReference>
<protein>
    <recommendedName>
        <fullName evidence="3">Tetratricopeptide repeat protein</fullName>
    </recommendedName>
</protein>
<keyword evidence="2" id="KW-1185">Reference proteome</keyword>
<accession>A0A5B9DBR4</accession>
<evidence type="ECO:0008006" key="3">
    <source>
        <dbReference type="Google" id="ProtNLM"/>
    </source>
</evidence>
<dbReference type="GeneID" id="41330234"/>
<reference evidence="1 2" key="2">
    <citation type="journal article" date="2024" name="Int. J. Syst. Evol. Microbiol.">
        <title>Promethearchaeum syntrophicum gen. nov., sp. nov., an anaerobic, obligately syntrophic archaeon, the first isolate of the lineage 'Asgard' archaea, and proposal of the new archaeal phylum Promethearchaeota phyl. nov. and kingdom Promethearchaeati regn. nov.</title>
        <authorList>
            <person name="Imachi H."/>
            <person name="Nobu M.K."/>
            <person name="Kato S."/>
            <person name="Takaki Y."/>
            <person name="Miyazaki M."/>
            <person name="Miyata M."/>
            <person name="Ogawara M."/>
            <person name="Saito Y."/>
            <person name="Sakai S."/>
            <person name="Tahara Y.O."/>
            <person name="Takano Y."/>
            <person name="Tasumi E."/>
            <person name="Uematsu K."/>
            <person name="Yoshimura T."/>
            <person name="Itoh T."/>
            <person name="Ohkuma M."/>
            <person name="Takai K."/>
        </authorList>
    </citation>
    <scope>NUCLEOTIDE SEQUENCE [LARGE SCALE GENOMIC DNA]</scope>
    <source>
        <strain evidence="1 2">MK-D1</strain>
    </source>
</reference>
<proteinExistence type="predicted"/>
<dbReference type="InterPro" id="IPR011990">
    <property type="entry name" value="TPR-like_helical_dom_sf"/>
</dbReference>
<gene>
    <name evidence="1" type="ORF">DSAG12_02245</name>
</gene>